<keyword evidence="4" id="KW-1185">Reference proteome</keyword>
<accession>A0A1P8JYE7</accession>
<sequence length="279" mass="27961">MKNSYIKNSLKLLAACAVLSSASSGFAATTWTPGAATACDFSSGSNKNCGTTANVTSGGVTVSALAYSTTGSGGSVASAALYDYGSNHLGVVTGAESPNSSPEHSMDNNVSTDLISLKFTSSVALTSITTGWAGAQTGQTADSDMSLLAYTGKAGYDIATYDIAGKTIAQLMAQGWTLVANINGGTGAATYTTDNTGSALNASGISSSWWIVSAFNSGYGGSQTNVDGGDDYVKLLSVAGDIKTTPPGNKVPEPGSLALMGAAFCAALATRRRKVSKSV</sequence>
<dbReference type="Pfam" id="PF07589">
    <property type="entry name" value="PEP-CTERM"/>
    <property type="match status" value="1"/>
</dbReference>
<dbReference type="Proteomes" id="UP000186609">
    <property type="component" value="Chromosome"/>
</dbReference>
<dbReference type="OrthoDB" id="8544832at2"/>
<dbReference type="KEGG" id="rhy:RD110_17520"/>
<name>A0A1P8JYE7_9BURK</name>
<evidence type="ECO:0000259" key="2">
    <source>
        <dbReference type="Pfam" id="PF07589"/>
    </source>
</evidence>
<protein>
    <recommendedName>
        <fullName evidence="2">Ice-binding protein C-terminal domain-containing protein</fullName>
    </recommendedName>
</protein>
<dbReference type="EMBL" id="CP019236">
    <property type="protein sequence ID" value="APW38782.1"/>
    <property type="molecule type" value="Genomic_DNA"/>
</dbReference>
<evidence type="ECO:0000313" key="3">
    <source>
        <dbReference type="EMBL" id="APW38782.1"/>
    </source>
</evidence>
<dbReference type="AlphaFoldDB" id="A0A1P8JYE7"/>
<evidence type="ECO:0000256" key="1">
    <source>
        <dbReference type="SAM" id="SignalP"/>
    </source>
</evidence>
<feature type="signal peptide" evidence="1">
    <location>
        <begin position="1"/>
        <end position="27"/>
    </location>
</feature>
<dbReference type="InterPro" id="IPR049672">
    <property type="entry name" value="Xrt_dep_XDP1"/>
</dbReference>
<dbReference type="NCBIfam" id="NF041927">
    <property type="entry name" value="Xrt_dep_XDP1"/>
    <property type="match status" value="1"/>
</dbReference>
<evidence type="ECO:0000313" key="4">
    <source>
        <dbReference type="Proteomes" id="UP000186609"/>
    </source>
</evidence>
<keyword evidence="1" id="KW-0732">Signal</keyword>
<dbReference type="InterPro" id="IPR013424">
    <property type="entry name" value="Ice-binding_C"/>
</dbReference>
<dbReference type="STRING" id="1842727.RD110_17520"/>
<dbReference type="NCBIfam" id="TIGR02595">
    <property type="entry name" value="PEP_CTERM"/>
    <property type="match status" value="1"/>
</dbReference>
<reference evidence="3 4" key="1">
    <citation type="submission" date="2017-01" db="EMBL/GenBank/DDBJ databases">
        <authorList>
            <person name="Mah S.A."/>
            <person name="Swanson W.J."/>
            <person name="Moy G.W."/>
            <person name="Vacquier V.D."/>
        </authorList>
    </citation>
    <scope>NUCLEOTIDE SEQUENCE [LARGE SCALE GENOMIC DNA]</scope>
    <source>
        <strain evidence="3 4">DCY110</strain>
    </source>
</reference>
<proteinExistence type="predicted"/>
<organism evidence="3 4">
    <name type="scientific">Rhodoferax koreensis</name>
    <dbReference type="NCBI Taxonomy" id="1842727"/>
    <lineage>
        <taxon>Bacteria</taxon>
        <taxon>Pseudomonadati</taxon>
        <taxon>Pseudomonadota</taxon>
        <taxon>Betaproteobacteria</taxon>
        <taxon>Burkholderiales</taxon>
        <taxon>Comamonadaceae</taxon>
        <taxon>Rhodoferax</taxon>
    </lineage>
</organism>
<feature type="domain" description="Ice-binding protein C-terminal" evidence="2">
    <location>
        <begin position="251"/>
        <end position="273"/>
    </location>
</feature>
<gene>
    <name evidence="3" type="ORF">RD110_17520</name>
</gene>
<feature type="chain" id="PRO_5013315317" description="Ice-binding protein C-terminal domain-containing protein" evidence="1">
    <location>
        <begin position="28"/>
        <end position="279"/>
    </location>
</feature>
<dbReference type="RefSeq" id="WP_076200671.1">
    <property type="nucleotide sequence ID" value="NZ_CP019236.1"/>
</dbReference>